<gene>
    <name evidence="2" type="ORF">LN736_18320</name>
</gene>
<feature type="transmembrane region" description="Helical" evidence="1">
    <location>
        <begin position="190"/>
        <end position="209"/>
    </location>
</feature>
<sequence length="249" mass="29207">MILNKKTLTLKLNLFRKDASRLSSVLVGIYCIAVLIAFTLIMLLDIIWYLKLVYIVFAFVLPVLVGDYIINFMTYRVIKKIPNSLEEFQYNLNKSFKIDTAIKATSENLKGHIKRPFQILYYNLSRNSNTAFDDFKKTFNDKNINAFSELLKAYVVYGGDLKELNNQISNLIVKMREENMFAEKAREKFLKYKLGALFMVVITLLMQKYMNVIVPEIGQSQNPLDSMKYVFVVIFYIIYFFSMDFLRKL</sequence>
<comment type="caution">
    <text evidence="2">The sequence shown here is derived from an EMBL/GenBank/DDBJ whole genome shotgun (WGS) entry which is preliminary data.</text>
</comment>
<name>A0ABS8NDK2_9CLOT</name>
<accession>A0ABS8NDK2</accession>
<dbReference type="Proteomes" id="UP001165422">
    <property type="component" value="Unassembled WGS sequence"/>
</dbReference>
<organism evidence="2 3">
    <name type="scientific">Clostridium aromativorans</name>
    <dbReference type="NCBI Taxonomy" id="2836848"/>
    <lineage>
        <taxon>Bacteria</taxon>
        <taxon>Bacillati</taxon>
        <taxon>Bacillota</taxon>
        <taxon>Clostridia</taxon>
        <taxon>Eubacteriales</taxon>
        <taxon>Clostridiaceae</taxon>
        <taxon>Clostridium</taxon>
    </lineage>
</organism>
<dbReference type="EMBL" id="JAJJPB010000050">
    <property type="protein sequence ID" value="MCC9296793.1"/>
    <property type="molecule type" value="Genomic_DNA"/>
</dbReference>
<evidence type="ECO:0000313" key="3">
    <source>
        <dbReference type="Proteomes" id="UP001165422"/>
    </source>
</evidence>
<dbReference type="RefSeq" id="WP_229982172.1">
    <property type="nucleotide sequence ID" value="NZ_JAJJPB010000050.1"/>
</dbReference>
<feature type="transmembrane region" description="Helical" evidence="1">
    <location>
        <begin position="48"/>
        <end position="70"/>
    </location>
</feature>
<evidence type="ECO:0000313" key="2">
    <source>
        <dbReference type="EMBL" id="MCC9296793.1"/>
    </source>
</evidence>
<keyword evidence="1" id="KW-0812">Transmembrane</keyword>
<proteinExistence type="predicted"/>
<evidence type="ECO:0008006" key="4">
    <source>
        <dbReference type="Google" id="ProtNLM"/>
    </source>
</evidence>
<reference evidence="2" key="1">
    <citation type="submission" date="2021-11" db="EMBL/GenBank/DDBJ databases">
        <authorList>
            <person name="Qingchun L."/>
            <person name="Dong Z."/>
            <person name="Zongwei Q."/>
            <person name="Jia Z."/>
            <person name="Duotao L."/>
        </authorList>
    </citation>
    <scope>NUCLEOTIDE SEQUENCE</scope>
    <source>
        <strain evidence="2">WLY-B-L2</strain>
    </source>
</reference>
<feature type="transmembrane region" description="Helical" evidence="1">
    <location>
        <begin position="229"/>
        <end position="246"/>
    </location>
</feature>
<keyword evidence="3" id="KW-1185">Reference proteome</keyword>
<protein>
    <recommendedName>
        <fullName evidence="4">Type II secretion system protein GspF domain-containing protein</fullName>
    </recommendedName>
</protein>
<keyword evidence="1" id="KW-1133">Transmembrane helix</keyword>
<evidence type="ECO:0000256" key="1">
    <source>
        <dbReference type="SAM" id="Phobius"/>
    </source>
</evidence>
<feature type="transmembrane region" description="Helical" evidence="1">
    <location>
        <begin position="21"/>
        <end position="42"/>
    </location>
</feature>
<keyword evidence="1" id="KW-0472">Membrane</keyword>